<dbReference type="Pfam" id="PF00892">
    <property type="entry name" value="EamA"/>
    <property type="match status" value="2"/>
</dbReference>
<dbReference type="GO" id="GO:0016020">
    <property type="term" value="C:membrane"/>
    <property type="evidence" value="ECO:0007669"/>
    <property type="project" value="UniProtKB-SubCell"/>
</dbReference>
<feature type="transmembrane region" description="Helical" evidence="6">
    <location>
        <begin position="71"/>
        <end position="90"/>
    </location>
</feature>
<name>A0A9Q1H0N1_HOLLE</name>
<evidence type="ECO:0000256" key="6">
    <source>
        <dbReference type="SAM" id="Phobius"/>
    </source>
</evidence>
<dbReference type="InterPro" id="IPR037185">
    <property type="entry name" value="EmrE-like"/>
</dbReference>
<protein>
    <submittedName>
        <fullName evidence="8">Solute carrier family 35 member G1</fullName>
    </submittedName>
</protein>
<evidence type="ECO:0000313" key="8">
    <source>
        <dbReference type="EMBL" id="KAJ8028918.1"/>
    </source>
</evidence>
<dbReference type="Proteomes" id="UP001152320">
    <property type="component" value="Chromosome 14"/>
</dbReference>
<proteinExistence type="predicted"/>
<feature type="transmembrane region" description="Helical" evidence="6">
    <location>
        <begin position="187"/>
        <end position="209"/>
    </location>
</feature>
<dbReference type="EMBL" id="JAIZAY010000014">
    <property type="protein sequence ID" value="KAJ8028918.1"/>
    <property type="molecule type" value="Genomic_DNA"/>
</dbReference>
<dbReference type="PANTHER" id="PTHR22911:SF6">
    <property type="entry name" value="SOLUTE CARRIER FAMILY 35 MEMBER G1"/>
    <property type="match status" value="1"/>
</dbReference>
<feature type="transmembrane region" description="Helical" evidence="6">
    <location>
        <begin position="252"/>
        <end position="274"/>
    </location>
</feature>
<feature type="transmembrane region" description="Helical" evidence="6">
    <location>
        <begin position="340"/>
        <end position="359"/>
    </location>
</feature>
<feature type="transmembrane region" description="Helical" evidence="6">
    <location>
        <begin position="221"/>
        <end position="240"/>
    </location>
</feature>
<dbReference type="PANTHER" id="PTHR22911">
    <property type="entry name" value="ACYL-MALONYL CONDENSING ENZYME-RELATED"/>
    <property type="match status" value="1"/>
</dbReference>
<comment type="caution">
    <text evidence="8">The sequence shown here is derived from an EMBL/GenBank/DDBJ whole genome shotgun (WGS) entry which is preliminary data.</text>
</comment>
<organism evidence="8 9">
    <name type="scientific">Holothuria leucospilota</name>
    <name type="common">Black long sea cucumber</name>
    <name type="synonym">Mertensiothuria leucospilota</name>
    <dbReference type="NCBI Taxonomy" id="206669"/>
    <lineage>
        <taxon>Eukaryota</taxon>
        <taxon>Metazoa</taxon>
        <taxon>Echinodermata</taxon>
        <taxon>Eleutherozoa</taxon>
        <taxon>Echinozoa</taxon>
        <taxon>Holothuroidea</taxon>
        <taxon>Aspidochirotacea</taxon>
        <taxon>Aspidochirotida</taxon>
        <taxon>Holothuriidae</taxon>
        <taxon>Holothuria</taxon>
    </lineage>
</organism>
<reference evidence="8" key="1">
    <citation type="submission" date="2021-10" db="EMBL/GenBank/DDBJ databases">
        <title>Tropical sea cucumber genome reveals ecological adaptation and Cuvierian tubules defense mechanism.</title>
        <authorList>
            <person name="Chen T."/>
        </authorList>
    </citation>
    <scope>NUCLEOTIDE SEQUENCE</scope>
    <source>
        <strain evidence="8">Nanhai2018</strain>
        <tissue evidence="8">Muscle</tissue>
    </source>
</reference>
<feature type="transmembrane region" description="Helical" evidence="6">
    <location>
        <begin position="132"/>
        <end position="155"/>
    </location>
</feature>
<feature type="transmembrane region" description="Helical" evidence="6">
    <location>
        <begin position="286"/>
        <end position="306"/>
    </location>
</feature>
<feature type="compositionally biased region" description="Polar residues" evidence="5">
    <location>
        <begin position="1"/>
        <end position="17"/>
    </location>
</feature>
<sequence length="380" mass="41232">MADLSGKQTSDENLSPDQQKHEGCNAKSRTVHCEDASPKMTSDSTILQPEGRAERKAFHSVRNIVYPHRGLFYMILSSICYASLGVFIQLVPSLHTLEISSIRAIFLITLPAIGLVVSSFKPTFSKLSKSICFWVALNSILCTAIQITMFIAYSLAPVGDVSAIVNNTPLLSGILARIFLKERLTVYDIILTVVSMAGVVLVTKPEFIFGKSDQEGSGTHFIGALWAIAALICLSFLSVVTRKLRSNDSSNASILTLIFGLVALPASAILNTFLGGWTLPVNISEILSLIAVGFVGFLAPHTFNLALKSIKTVSGAVVSTLIIVISYLLQFLVFKTYPDIVSGTGVVLILSATFGVFVLKWRESRASEESEDDKKENTDF</sequence>
<evidence type="ECO:0000313" key="9">
    <source>
        <dbReference type="Proteomes" id="UP001152320"/>
    </source>
</evidence>
<keyword evidence="2 6" id="KW-0812">Transmembrane</keyword>
<keyword evidence="4 6" id="KW-0472">Membrane</keyword>
<dbReference type="InterPro" id="IPR000620">
    <property type="entry name" value="EamA_dom"/>
</dbReference>
<dbReference type="SUPFAM" id="SSF103481">
    <property type="entry name" value="Multidrug resistance efflux transporter EmrE"/>
    <property type="match status" value="1"/>
</dbReference>
<accession>A0A9Q1H0N1</accession>
<evidence type="ECO:0000256" key="3">
    <source>
        <dbReference type="ARBA" id="ARBA00022989"/>
    </source>
</evidence>
<feature type="transmembrane region" description="Helical" evidence="6">
    <location>
        <begin position="313"/>
        <end position="334"/>
    </location>
</feature>
<keyword evidence="9" id="KW-1185">Reference proteome</keyword>
<evidence type="ECO:0000256" key="5">
    <source>
        <dbReference type="SAM" id="MobiDB-lite"/>
    </source>
</evidence>
<gene>
    <name evidence="8" type="ORF">HOLleu_28176</name>
</gene>
<evidence type="ECO:0000256" key="2">
    <source>
        <dbReference type="ARBA" id="ARBA00022692"/>
    </source>
</evidence>
<dbReference type="OrthoDB" id="306876at2759"/>
<feature type="domain" description="EamA" evidence="7">
    <location>
        <begin position="69"/>
        <end position="203"/>
    </location>
</feature>
<feature type="transmembrane region" description="Helical" evidence="6">
    <location>
        <begin position="161"/>
        <end position="180"/>
    </location>
</feature>
<feature type="transmembrane region" description="Helical" evidence="6">
    <location>
        <begin position="102"/>
        <end position="120"/>
    </location>
</feature>
<dbReference type="AlphaFoldDB" id="A0A9Q1H0N1"/>
<evidence type="ECO:0000259" key="7">
    <source>
        <dbReference type="Pfam" id="PF00892"/>
    </source>
</evidence>
<evidence type="ECO:0000256" key="1">
    <source>
        <dbReference type="ARBA" id="ARBA00004141"/>
    </source>
</evidence>
<comment type="subcellular location">
    <subcellularLocation>
        <location evidence="1">Membrane</location>
        <topology evidence="1">Multi-pass membrane protein</topology>
    </subcellularLocation>
</comment>
<feature type="domain" description="EamA" evidence="7">
    <location>
        <begin position="222"/>
        <end position="357"/>
    </location>
</feature>
<keyword evidence="3 6" id="KW-1133">Transmembrane helix</keyword>
<evidence type="ECO:0000256" key="4">
    <source>
        <dbReference type="ARBA" id="ARBA00023136"/>
    </source>
</evidence>
<feature type="region of interest" description="Disordered" evidence="5">
    <location>
        <begin position="1"/>
        <end position="44"/>
    </location>
</feature>